<reference evidence="2" key="1">
    <citation type="journal article" date="2018" name="Genome Announc.">
        <title>Complete genome sequence of a Dickeya fangzhongdai type strain causing bleeding canker of pear tree trunks.</title>
        <authorList>
            <person name="Zhao Y."/>
            <person name="Tian Y."/>
            <person name="Li X."/>
            <person name="Hu B."/>
        </authorList>
    </citation>
    <scope>NUCLEOTIDE SEQUENCE [LARGE SCALE GENOMIC DNA]</scope>
    <source>
        <strain evidence="2">DSM 101947</strain>
    </source>
</reference>
<proteinExistence type="predicted"/>
<dbReference type="EMBL" id="CP025003">
    <property type="protein sequence ID" value="ATZ95134.1"/>
    <property type="molecule type" value="Genomic_DNA"/>
</dbReference>
<dbReference type="KEGG" id="dfn:CVE23_14800"/>
<evidence type="ECO:0000313" key="1">
    <source>
        <dbReference type="EMBL" id="ATZ95134.1"/>
    </source>
</evidence>
<sequence>MRRLANPVTVDSARSERHVCLLSPFLPRRCRQAGAFHTLPGGCYIGVFRRHVWKNHPAMMLIINVNRLLRYAGCCVTFF</sequence>
<name>A0A2K8QNS2_9GAMM</name>
<evidence type="ECO:0000313" key="2">
    <source>
        <dbReference type="Proteomes" id="UP000231901"/>
    </source>
</evidence>
<organism evidence="1 2">
    <name type="scientific">Dickeya fangzhongdai</name>
    <dbReference type="NCBI Taxonomy" id="1778540"/>
    <lineage>
        <taxon>Bacteria</taxon>
        <taxon>Pseudomonadati</taxon>
        <taxon>Pseudomonadota</taxon>
        <taxon>Gammaproteobacteria</taxon>
        <taxon>Enterobacterales</taxon>
        <taxon>Pectobacteriaceae</taxon>
        <taxon>Dickeya</taxon>
    </lineage>
</organism>
<dbReference type="AlphaFoldDB" id="A0A2K8QNS2"/>
<accession>A0A2K8QNS2</accession>
<protein>
    <submittedName>
        <fullName evidence="1">Uncharacterized protein</fullName>
    </submittedName>
</protein>
<keyword evidence="2" id="KW-1185">Reference proteome</keyword>
<gene>
    <name evidence="1" type="ORF">CVE23_14800</name>
</gene>
<dbReference type="Proteomes" id="UP000231901">
    <property type="component" value="Chromosome"/>
</dbReference>